<dbReference type="EMBL" id="QWLV01000015">
    <property type="protein sequence ID" value="RHW16242.1"/>
    <property type="molecule type" value="Genomic_DNA"/>
</dbReference>
<comment type="caution">
    <text evidence="1">The sequence shown here is derived from an EMBL/GenBank/DDBJ whole genome shotgun (WGS) entry which is preliminary data.</text>
</comment>
<protein>
    <submittedName>
        <fullName evidence="1">Uncharacterized protein</fullName>
    </submittedName>
</protein>
<gene>
    <name evidence="1" type="ORF">D1610_16775</name>
</gene>
<dbReference type="AlphaFoldDB" id="A0A396RM87"/>
<sequence length="88" mass="10024">MEDQREKIIQDHYFLAKFLQDNALLKRNLMSAIEDITDDFEVSSDDLTEDGLAMMKAGYEKWLGKVDNGMSPEDVTLLEKALKKVRGG</sequence>
<proteinExistence type="predicted"/>
<dbReference type="Proteomes" id="UP000266693">
    <property type="component" value="Unassembled WGS sequence"/>
</dbReference>
<keyword evidence="2" id="KW-1185">Reference proteome</keyword>
<organism evidence="1 2">
    <name type="scientific">Sphingomonas gilva</name>
    <dbReference type="NCBI Taxonomy" id="2305907"/>
    <lineage>
        <taxon>Bacteria</taxon>
        <taxon>Pseudomonadati</taxon>
        <taxon>Pseudomonadota</taxon>
        <taxon>Alphaproteobacteria</taxon>
        <taxon>Sphingomonadales</taxon>
        <taxon>Sphingomonadaceae</taxon>
        <taxon>Sphingomonas</taxon>
    </lineage>
</organism>
<reference evidence="1 2" key="1">
    <citation type="submission" date="2018-08" db="EMBL/GenBank/DDBJ databases">
        <title>The multiple taxonomic identification of Sphingomonas gilva.</title>
        <authorList>
            <person name="Zhu D."/>
            <person name="Zheng S."/>
        </authorList>
    </citation>
    <scope>NUCLEOTIDE SEQUENCE [LARGE SCALE GENOMIC DNA]</scope>
    <source>
        <strain evidence="1 2">ZDH117</strain>
    </source>
</reference>
<accession>A0A396RM87</accession>
<evidence type="ECO:0000313" key="1">
    <source>
        <dbReference type="EMBL" id="RHW16242.1"/>
    </source>
</evidence>
<name>A0A396RM87_9SPHN</name>
<evidence type="ECO:0000313" key="2">
    <source>
        <dbReference type="Proteomes" id="UP000266693"/>
    </source>
</evidence>